<feature type="region of interest" description="Disordered" evidence="6">
    <location>
        <begin position="113"/>
        <end position="136"/>
    </location>
</feature>
<feature type="compositionally biased region" description="Basic and acidic residues" evidence="6">
    <location>
        <begin position="319"/>
        <end position="335"/>
    </location>
</feature>
<dbReference type="PANTHER" id="PTHR31792">
    <property type="entry name" value="VACUOLAR ATPASE ASSEMBLY INTEGRAL MEMBRANE PROTEIN VMA21"/>
    <property type="match status" value="1"/>
</dbReference>
<dbReference type="Pfam" id="PF09446">
    <property type="entry name" value="VMA21"/>
    <property type="match status" value="1"/>
</dbReference>
<reference evidence="8" key="1">
    <citation type="submission" date="2020-10" db="EMBL/GenBank/DDBJ databases">
        <authorList>
            <person name="Kikuchi T."/>
        </authorList>
    </citation>
    <scope>NUCLEOTIDE SEQUENCE</scope>
    <source>
        <strain evidence="8">NKZ352</strain>
    </source>
</reference>
<evidence type="ECO:0000256" key="3">
    <source>
        <dbReference type="ARBA" id="ARBA00022989"/>
    </source>
</evidence>
<dbReference type="GO" id="GO:0070072">
    <property type="term" value="P:vacuolar proton-transporting V-type ATPase complex assembly"/>
    <property type="evidence" value="ECO:0007669"/>
    <property type="project" value="InterPro"/>
</dbReference>
<evidence type="ECO:0000256" key="2">
    <source>
        <dbReference type="ARBA" id="ARBA00022824"/>
    </source>
</evidence>
<name>A0A8S1GSZ8_9PELO</name>
<dbReference type="PANTHER" id="PTHR31792:SF3">
    <property type="entry name" value="VACUOLAR ATPASE ASSEMBLY INTEGRAL MEMBRANE PROTEIN VMA21"/>
    <property type="match status" value="1"/>
</dbReference>
<evidence type="ECO:0000256" key="4">
    <source>
        <dbReference type="ARBA" id="ARBA00023136"/>
    </source>
</evidence>
<dbReference type="GO" id="GO:0005789">
    <property type="term" value="C:endoplasmic reticulum membrane"/>
    <property type="evidence" value="ECO:0007669"/>
    <property type="project" value="TreeGrafter"/>
</dbReference>
<organism evidence="8 9">
    <name type="scientific">Caenorhabditis auriculariae</name>
    <dbReference type="NCBI Taxonomy" id="2777116"/>
    <lineage>
        <taxon>Eukaryota</taxon>
        <taxon>Metazoa</taxon>
        <taxon>Ecdysozoa</taxon>
        <taxon>Nematoda</taxon>
        <taxon>Chromadorea</taxon>
        <taxon>Rhabditida</taxon>
        <taxon>Rhabditina</taxon>
        <taxon>Rhabditomorpha</taxon>
        <taxon>Rhabditoidea</taxon>
        <taxon>Rhabditidae</taxon>
        <taxon>Peloderinae</taxon>
        <taxon>Caenorhabditis</taxon>
    </lineage>
</organism>
<dbReference type="GO" id="GO:0031410">
    <property type="term" value="C:cytoplasmic vesicle"/>
    <property type="evidence" value="ECO:0007669"/>
    <property type="project" value="UniProtKB-KW"/>
</dbReference>
<keyword evidence="3 7" id="KW-1133">Transmembrane helix</keyword>
<keyword evidence="4 7" id="KW-0472">Membrane</keyword>
<sequence>MVEDRFVGRQNLVPVLTGPVEMLLRPLHPGDSILFRNQRRCFTVETDGGDGEFKQTSRLIAGTLSLGSVASVTPNIPANVIMVIEFLKSELAEIDEEWCAGLDYFYDRFRNESPQKDTSPEKAEPSTPGSAPKKMGMNSFLQMQRNMMKAKMENPQKAVKNDIFEHVMSFFKRILTPWPSDWPNVIDCDFSKLDSACEVDLEQTLLADKKFSRDPTSIAWRSLLEQNKWKSVSLGDWAKAFVEDFGAGQNAHGAFFAAISHLEHMGLVKANNDKKSTSVTVLYHPSKEKMSGVDESDFEIVNGDRKSSSQSSTSDFENLVEKRRDTPSPVNERKISTSSEADPEVEQNKEKLVEKEEKEQTEKNLNEVATFPSLERDADNEEVVEEKTAEDIVEDMLNAPIRPDQEQFYTADDTRRAISNLIFYSAMMFVLPLLTMFSMYHYVFIDICHLPPSEAMLYAGLSGAAVVILIAALFVYTAYKEEKDAEKLVLSRKKAT</sequence>
<feature type="transmembrane region" description="Helical" evidence="7">
    <location>
        <begin position="421"/>
        <end position="443"/>
    </location>
</feature>
<gene>
    <name evidence="8" type="ORF">CAUJ_LOCUS1963</name>
</gene>
<evidence type="ECO:0000256" key="1">
    <source>
        <dbReference type="ARBA" id="ARBA00022692"/>
    </source>
</evidence>
<accession>A0A8S1GSZ8</accession>
<evidence type="ECO:0000313" key="9">
    <source>
        <dbReference type="Proteomes" id="UP000835052"/>
    </source>
</evidence>
<evidence type="ECO:0000256" key="5">
    <source>
        <dbReference type="ARBA" id="ARBA00023329"/>
    </source>
</evidence>
<comment type="caution">
    <text evidence="8">The sequence shown here is derived from an EMBL/GenBank/DDBJ whole genome shotgun (WGS) entry which is preliminary data.</text>
</comment>
<keyword evidence="1 7" id="KW-0812">Transmembrane</keyword>
<protein>
    <submittedName>
        <fullName evidence="8">Uncharacterized protein</fullName>
    </submittedName>
</protein>
<feature type="region of interest" description="Disordered" evidence="6">
    <location>
        <begin position="302"/>
        <end position="371"/>
    </location>
</feature>
<dbReference type="EMBL" id="CAJGYM010000003">
    <property type="protein sequence ID" value="CAD6186044.1"/>
    <property type="molecule type" value="Genomic_DNA"/>
</dbReference>
<evidence type="ECO:0000313" key="8">
    <source>
        <dbReference type="EMBL" id="CAD6186044.1"/>
    </source>
</evidence>
<evidence type="ECO:0000256" key="6">
    <source>
        <dbReference type="SAM" id="MobiDB-lite"/>
    </source>
</evidence>
<keyword evidence="5" id="KW-0968">Cytoplasmic vesicle</keyword>
<evidence type="ECO:0000256" key="7">
    <source>
        <dbReference type="SAM" id="Phobius"/>
    </source>
</evidence>
<dbReference type="AlphaFoldDB" id="A0A8S1GSZ8"/>
<dbReference type="OrthoDB" id="5873452at2759"/>
<feature type="compositionally biased region" description="Basic and acidic residues" evidence="6">
    <location>
        <begin position="113"/>
        <end position="124"/>
    </location>
</feature>
<feature type="compositionally biased region" description="Basic and acidic residues" evidence="6">
    <location>
        <begin position="346"/>
        <end position="365"/>
    </location>
</feature>
<keyword evidence="2" id="KW-0256">Endoplasmic reticulum</keyword>
<feature type="transmembrane region" description="Helical" evidence="7">
    <location>
        <begin position="455"/>
        <end position="479"/>
    </location>
</feature>
<dbReference type="InterPro" id="IPR019013">
    <property type="entry name" value="Vma21"/>
</dbReference>
<proteinExistence type="predicted"/>
<keyword evidence="9" id="KW-1185">Reference proteome</keyword>
<dbReference type="Proteomes" id="UP000835052">
    <property type="component" value="Unassembled WGS sequence"/>
</dbReference>